<dbReference type="AlphaFoldDB" id="A0A0E9GUA8"/>
<comment type="caution">
    <text evidence="2">The sequence shown here is derived from an EMBL/GenBank/DDBJ whole genome shotgun (WGS) entry which is preliminary data.</text>
</comment>
<dbReference type="GO" id="GO:0005524">
    <property type="term" value="F:ATP binding"/>
    <property type="evidence" value="ECO:0007669"/>
    <property type="project" value="UniProtKB-UniRule"/>
</dbReference>
<organism evidence="2 3">
    <name type="scientific">Streptococcus pneumoniae</name>
    <dbReference type="NCBI Taxonomy" id="1313"/>
    <lineage>
        <taxon>Bacteria</taxon>
        <taxon>Bacillati</taxon>
        <taxon>Bacillota</taxon>
        <taxon>Bacilli</taxon>
        <taxon>Lactobacillales</taxon>
        <taxon>Streptococcaceae</taxon>
        <taxon>Streptococcus</taxon>
    </lineage>
</organism>
<dbReference type="Gene3D" id="3.30.470.20">
    <property type="entry name" value="ATP-grasp fold, B domain"/>
    <property type="match status" value="1"/>
</dbReference>
<accession>A0A0E9GUA8</accession>
<keyword evidence="1" id="KW-0067">ATP-binding</keyword>
<dbReference type="InterPro" id="IPR011761">
    <property type="entry name" value="ATP-grasp"/>
</dbReference>
<dbReference type="GO" id="GO:0046872">
    <property type="term" value="F:metal ion binding"/>
    <property type="evidence" value="ECO:0007669"/>
    <property type="project" value="InterPro"/>
</dbReference>
<proteinExistence type="predicted"/>
<protein>
    <submittedName>
        <fullName evidence="2">Biotin carboxylase</fullName>
    </submittedName>
</protein>
<evidence type="ECO:0000313" key="3">
    <source>
        <dbReference type="Proteomes" id="UP000042745"/>
    </source>
</evidence>
<dbReference type="PROSITE" id="PS50975">
    <property type="entry name" value="ATP_GRASP"/>
    <property type="match status" value="1"/>
</dbReference>
<dbReference type="Proteomes" id="UP000042745">
    <property type="component" value="Unassembled WGS sequence"/>
</dbReference>
<gene>
    <name evidence="2" type="ORF">ERS019486_01876</name>
</gene>
<evidence type="ECO:0000256" key="1">
    <source>
        <dbReference type="PROSITE-ProRule" id="PRU00409"/>
    </source>
</evidence>
<name>A0A0E9GUA8_STREE</name>
<evidence type="ECO:0000313" key="2">
    <source>
        <dbReference type="EMBL" id="CIS78486.1"/>
    </source>
</evidence>
<dbReference type="Gene3D" id="3.40.50.20">
    <property type="match status" value="1"/>
</dbReference>
<dbReference type="RefSeq" id="WP_000548395.1">
    <property type="nucleotide sequence ID" value="NZ_CFBI01000013.1"/>
</dbReference>
<reference evidence="2 3" key="1">
    <citation type="submission" date="2015-03" db="EMBL/GenBank/DDBJ databases">
        <authorList>
            <consortium name="Pathogen Informatics"/>
            <person name="Murphy D."/>
        </authorList>
    </citation>
    <scope>NUCLEOTIDE SEQUENCE [LARGE SCALE GENOMIC DNA]</scope>
    <source>
        <strain evidence="3">type strain: N</strain>
    </source>
</reference>
<dbReference type="SUPFAM" id="SSF56059">
    <property type="entry name" value="Glutathione synthetase ATP-binding domain-like"/>
    <property type="match status" value="1"/>
</dbReference>
<keyword evidence="1" id="KW-0547">Nucleotide-binding</keyword>
<sequence>MHIVLFRYSARVVKLKYLYNRNVVIIAPEVQRKKYEDYLAEGNNLPKVIFLEDFILPNIILEIRRISQNTEVESITTLSEEDMDIVGFLNDHFVEKNTHSVSNLLFKDKYFMRSFLVGVVNQPYFRLLESENDLRVFWNNCKSSAAILKPRNEAGSNGIKKVYPNEKIDSVYFEKNYIIEEYIDIDNMITCDGYSIGSEIKRFYVHEYEELLFNTLSSSGYYLVRTSSLYNDSEKIEYIEKALEECRKVLNVFSINSEITPFHFEWFLELSTGKIVFCEVGKRFGGGDIPQLIEDSHGVDVIKEYWDILTNSQGLKKINFSKVISRPANISATFALYRKQGKVIEVPDEKELAWAKKVYIFIKPNTYYKVSENVVENSMLVQFNCKNSCEFEKRLDELKHISQKFKYVITDSGE</sequence>
<dbReference type="EMBL" id="CKGU01000037">
    <property type="protein sequence ID" value="CIS78486.1"/>
    <property type="molecule type" value="Genomic_DNA"/>
</dbReference>